<dbReference type="Proteomes" id="UP000316270">
    <property type="component" value="Chromosome 14"/>
</dbReference>
<dbReference type="SMART" id="SM01163">
    <property type="entry name" value="DUF1785"/>
    <property type="match status" value="1"/>
</dbReference>
<dbReference type="PROSITE" id="PS50822">
    <property type="entry name" value="PIWI"/>
    <property type="match status" value="1"/>
</dbReference>
<dbReference type="Gene3D" id="3.30.420.10">
    <property type="entry name" value="Ribonuclease H-like superfamily/Ribonuclease H"/>
    <property type="match status" value="1"/>
</dbReference>
<dbReference type="Pfam" id="PF08699">
    <property type="entry name" value="ArgoL1"/>
    <property type="match status" value="1"/>
</dbReference>
<dbReference type="PANTHER" id="PTHR22891">
    <property type="entry name" value="EUKARYOTIC TRANSLATION INITIATION FACTOR 2C"/>
    <property type="match status" value="1"/>
</dbReference>
<keyword evidence="3" id="KW-1185">Reference proteome</keyword>
<reference evidence="2 3" key="1">
    <citation type="submission" date="2019-07" db="EMBL/GenBank/DDBJ databases">
        <title>Finished genome of Venturia effusa.</title>
        <authorList>
            <person name="Young C.A."/>
            <person name="Cox M.P."/>
            <person name="Ganley A.R.D."/>
            <person name="David W.J."/>
        </authorList>
    </citation>
    <scope>NUCLEOTIDE SEQUENCE [LARGE SCALE GENOMIC DNA]</scope>
    <source>
        <strain evidence="3">albino</strain>
    </source>
</reference>
<dbReference type="EMBL" id="CP042198">
    <property type="protein sequence ID" value="QDS76208.1"/>
    <property type="molecule type" value="Genomic_DNA"/>
</dbReference>
<dbReference type="SUPFAM" id="SSF53098">
    <property type="entry name" value="Ribonuclease H-like"/>
    <property type="match status" value="1"/>
</dbReference>
<dbReference type="InterPro" id="IPR036397">
    <property type="entry name" value="RNaseH_sf"/>
</dbReference>
<protein>
    <recommendedName>
        <fullName evidence="1">Piwi domain-containing protein</fullName>
    </recommendedName>
</protein>
<evidence type="ECO:0000259" key="1">
    <source>
        <dbReference type="PROSITE" id="PS50822"/>
    </source>
</evidence>
<dbReference type="SUPFAM" id="SSF101690">
    <property type="entry name" value="PAZ domain"/>
    <property type="match status" value="1"/>
</dbReference>
<dbReference type="InterPro" id="IPR036085">
    <property type="entry name" value="PAZ_dom_sf"/>
</dbReference>
<sequence length="1039" mass="115118">MSTPATTCQRCGLPGHSDNRCKIPDDPAMTNPNLWATYGWTFVARRNRENQWIANMQFMQAQFDQNYWSQTIDPNTPAAVAIPATTPTTTAMLTYNEETAFVPKLALRRIDKANTADSYRYHTIRPGFGTKTGSEVLTNHFPVTLPVRIWVYDISGFPSPITRQRKKVLVHTMFNCAAFLDTRVTPPAPPLPVTYVYDGNDRIVAWVDLFGLPNAPPTTVDPTSGLREISIPHVPSARSRNGGNELRIMRVRERVMGGIDLQTFRDTNNGNRLTLPSDTSDDITSLNAIVSRAASAVKAYNVYEVFPIGTNKFFLKSAYRDLGGPQGVLHAHTGFFSSLKPAMGQAVLNLNIATSAFYRPILVSEYLDRVNGNAEITNRDHKGLRGVRVYIKYLRGNKPADGTPLANQPINRDNARVRAICGLAPRAVSATNFVTPGGANTPIVTYLNNAYAGQTAFFPIRRGDLRAINLGTALAPEWYCPEHLQIMPYQPWTGLVPSDYSSDMINAACLLPGQVRAVIMERGRGALGITSPVGNNAILTGSGLTIGNQMMRVPMRQLPAPVLVYRNGSRPVNEGHWNLQNRIFHTEGDMQRLHFVGELATLNKCRLNLSGLANTFFRDLSIYFGHTSFPVLQRQAHIITTSPPTQAVLASIMSGSSSIPSNRQVIVWIKPSVSKDEYINFRSLLDRILGWPSLCITASKLLSNLDQPTFAANNAMKINVRVGGTGINHRIDLPPDCTPLAWTMIIGADVTHPGGGAALGTGSIAALVGTIDHNCQVYRGVARPNPAKEEIIYDFATMIAYLVSKWSDNHGGELPRYILYFRDGVSESQYDQVRAREVNMIHQTFAKSFGRQRVDVTAVICTKRHHTRFYNEQRLPNDAQGRAVNQNTKPGTCVDSGVTNPIYFDFFLQSHKAIKGTARPAHYFVLKDDNNFTATQLQNLVHKLCFTYARSTTSVSYATPAYYADRLCARIRNYFHSYLSNRRTPRAPTAAEANQAEATYNDFVAEWNAPGRVLRNGSPAGNGRGNPWHMGLDDTTFWI</sequence>
<evidence type="ECO:0000313" key="3">
    <source>
        <dbReference type="Proteomes" id="UP000316270"/>
    </source>
</evidence>
<dbReference type="GO" id="GO:0003676">
    <property type="term" value="F:nucleic acid binding"/>
    <property type="evidence" value="ECO:0007669"/>
    <property type="project" value="InterPro"/>
</dbReference>
<dbReference type="InterPro" id="IPR012337">
    <property type="entry name" value="RNaseH-like_sf"/>
</dbReference>
<dbReference type="InterPro" id="IPR014811">
    <property type="entry name" value="ArgoL1"/>
</dbReference>
<dbReference type="OrthoDB" id="10252740at2759"/>
<proteinExistence type="predicted"/>
<dbReference type="Pfam" id="PF02171">
    <property type="entry name" value="Piwi"/>
    <property type="match status" value="1"/>
</dbReference>
<dbReference type="STRING" id="50376.A0A517LKP6"/>
<dbReference type="Gene3D" id="3.40.50.2300">
    <property type="match status" value="1"/>
</dbReference>
<dbReference type="AlphaFoldDB" id="A0A517LKP6"/>
<gene>
    <name evidence="2" type="ORF">FKW77_008392</name>
</gene>
<organism evidence="2 3">
    <name type="scientific">Venturia effusa</name>
    <dbReference type="NCBI Taxonomy" id="50376"/>
    <lineage>
        <taxon>Eukaryota</taxon>
        <taxon>Fungi</taxon>
        <taxon>Dikarya</taxon>
        <taxon>Ascomycota</taxon>
        <taxon>Pezizomycotina</taxon>
        <taxon>Dothideomycetes</taxon>
        <taxon>Pleosporomycetidae</taxon>
        <taxon>Venturiales</taxon>
        <taxon>Venturiaceae</taxon>
        <taxon>Venturia</taxon>
    </lineage>
</organism>
<name>A0A517LKP6_9PEZI</name>
<evidence type="ECO:0000313" key="2">
    <source>
        <dbReference type="EMBL" id="QDS76208.1"/>
    </source>
</evidence>
<accession>A0A517LKP6</accession>
<feature type="domain" description="Piwi" evidence="1">
    <location>
        <begin position="665"/>
        <end position="976"/>
    </location>
</feature>
<dbReference type="SMART" id="SM00950">
    <property type="entry name" value="Piwi"/>
    <property type="match status" value="1"/>
</dbReference>
<dbReference type="InterPro" id="IPR003165">
    <property type="entry name" value="Piwi"/>
</dbReference>